<proteinExistence type="predicted"/>
<dbReference type="AlphaFoldDB" id="A0A382JFY4"/>
<protein>
    <submittedName>
        <fullName evidence="2">Uncharacterized protein</fullName>
    </submittedName>
</protein>
<keyword evidence="1" id="KW-0812">Transmembrane</keyword>
<reference evidence="2" key="1">
    <citation type="submission" date="2018-05" db="EMBL/GenBank/DDBJ databases">
        <authorList>
            <person name="Lanie J.A."/>
            <person name="Ng W.-L."/>
            <person name="Kazmierczak K.M."/>
            <person name="Andrzejewski T.M."/>
            <person name="Davidsen T.M."/>
            <person name="Wayne K.J."/>
            <person name="Tettelin H."/>
            <person name="Glass J.I."/>
            <person name="Rusch D."/>
            <person name="Podicherti R."/>
            <person name="Tsui H.-C.T."/>
            <person name="Winkler M.E."/>
        </authorList>
    </citation>
    <scope>NUCLEOTIDE SEQUENCE</scope>
</reference>
<sequence length="41" mass="4522">MTAARWILVLTGLGLVIRVAYVLFVERGDPLSGDGVYYHEA</sequence>
<dbReference type="EMBL" id="UINC01073862">
    <property type="protein sequence ID" value="SVC10565.1"/>
    <property type="molecule type" value="Genomic_DNA"/>
</dbReference>
<organism evidence="2">
    <name type="scientific">marine metagenome</name>
    <dbReference type="NCBI Taxonomy" id="408172"/>
    <lineage>
        <taxon>unclassified sequences</taxon>
        <taxon>metagenomes</taxon>
        <taxon>ecological metagenomes</taxon>
    </lineage>
</organism>
<evidence type="ECO:0000256" key="1">
    <source>
        <dbReference type="SAM" id="Phobius"/>
    </source>
</evidence>
<accession>A0A382JFY4</accession>
<feature type="transmembrane region" description="Helical" evidence="1">
    <location>
        <begin position="6"/>
        <end position="24"/>
    </location>
</feature>
<keyword evidence="1" id="KW-0472">Membrane</keyword>
<keyword evidence="1" id="KW-1133">Transmembrane helix</keyword>
<evidence type="ECO:0000313" key="2">
    <source>
        <dbReference type="EMBL" id="SVC10565.1"/>
    </source>
</evidence>
<feature type="non-terminal residue" evidence="2">
    <location>
        <position position="41"/>
    </location>
</feature>
<name>A0A382JFY4_9ZZZZ</name>
<gene>
    <name evidence="2" type="ORF">METZ01_LOCUS263419</name>
</gene>